<dbReference type="InterPro" id="IPR001433">
    <property type="entry name" value="OxRdtase_FAD/NAD-bd"/>
</dbReference>
<dbReference type="Gene3D" id="3.40.50.80">
    <property type="entry name" value="Nucleotide-binding domain of ferredoxin-NADP reductase (FNR) module"/>
    <property type="match status" value="1"/>
</dbReference>
<evidence type="ECO:0000256" key="9">
    <source>
        <dbReference type="ARBA" id="ARBA00023014"/>
    </source>
</evidence>
<dbReference type="PANTHER" id="PTHR43513">
    <property type="entry name" value="DIHYDROOROTATE DEHYDROGENASE B (NAD(+)), ELECTRON TRANSFER SUBUNIT"/>
    <property type="match status" value="1"/>
</dbReference>
<dbReference type="GO" id="GO:0006221">
    <property type="term" value="P:pyrimidine nucleotide biosynthetic process"/>
    <property type="evidence" value="ECO:0007669"/>
    <property type="project" value="InterPro"/>
</dbReference>
<proteinExistence type="inferred from homology"/>
<evidence type="ECO:0000256" key="11">
    <source>
        <dbReference type="PIRSR" id="PIRSR006816-2"/>
    </source>
</evidence>
<keyword evidence="13" id="KW-0560">Oxidoreductase</keyword>
<evidence type="ECO:0000256" key="6">
    <source>
        <dbReference type="ARBA" id="ARBA00022827"/>
    </source>
</evidence>
<evidence type="ECO:0000256" key="10">
    <source>
        <dbReference type="ARBA" id="ARBA00034078"/>
    </source>
</evidence>
<dbReference type="InterPro" id="IPR017927">
    <property type="entry name" value="FAD-bd_FR_type"/>
</dbReference>
<feature type="domain" description="FAD-binding FR-type" evidence="12">
    <location>
        <begin position="22"/>
        <end position="126"/>
    </location>
</feature>
<evidence type="ECO:0000313" key="14">
    <source>
        <dbReference type="Proteomes" id="UP000326837"/>
    </source>
</evidence>
<feature type="binding site" evidence="11">
    <location>
        <position position="269"/>
    </location>
    <ligand>
        <name>[2Fe-2S] cluster</name>
        <dbReference type="ChEBI" id="CHEBI:190135"/>
    </ligand>
</feature>
<keyword evidence="2" id="KW-0813">Transport</keyword>
<dbReference type="PANTHER" id="PTHR43513:SF3">
    <property type="entry name" value="DIHYDROOROTATE DEHYDROGENASE B (NAD(+)), ELECTRON TRANSFER SUBUNIT-RELATED"/>
    <property type="match status" value="1"/>
</dbReference>
<dbReference type="SUPFAM" id="SSF63380">
    <property type="entry name" value="Riboflavin synthase domain-like"/>
    <property type="match status" value="1"/>
</dbReference>
<dbReference type="InterPro" id="IPR037117">
    <property type="entry name" value="Dihydroorotate_DH_ele_sf"/>
</dbReference>
<evidence type="ECO:0000256" key="3">
    <source>
        <dbReference type="ARBA" id="ARBA00022630"/>
    </source>
</evidence>
<keyword evidence="14" id="KW-1185">Reference proteome</keyword>
<evidence type="ECO:0000256" key="5">
    <source>
        <dbReference type="ARBA" id="ARBA00022723"/>
    </source>
</evidence>
<dbReference type="Pfam" id="PF00175">
    <property type="entry name" value="NAD_binding_1"/>
    <property type="match status" value="1"/>
</dbReference>
<evidence type="ECO:0000313" key="13">
    <source>
        <dbReference type="EMBL" id="BBO34085.1"/>
    </source>
</evidence>
<keyword evidence="9 11" id="KW-0411">Iron-sulfur</keyword>
<dbReference type="EC" id="1.3.1.14" evidence="13"/>
<feature type="binding site" evidence="11">
    <location>
        <position position="289"/>
    </location>
    <ligand>
        <name>[2Fe-2S] cluster</name>
        <dbReference type="ChEBI" id="CHEBI:190135"/>
    </ligand>
</feature>
<feature type="binding site" evidence="11">
    <location>
        <position position="264"/>
    </location>
    <ligand>
        <name>[2Fe-2S] cluster</name>
        <dbReference type="ChEBI" id="CHEBI:190135"/>
    </ligand>
</feature>
<dbReference type="InterPro" id="IPR019480">
    <property type="entry name" value="Dihydroorotate_DH_Fe-S-bd"/>
</dbReference>
<dbReference type="Gene3D" id="2.40.30.10">
    <property type="entry name" value="Translation factors"/>
    <property type="match status" value="1"/>
</dbReference>
<comment type="cofactor">
    <cofactor evidence="10">
        <name>[2Fe-2S] cluster</name>
        <dbReference type="ChEBI" id="CHEBI:190135"/>
    </cofactor>
</comment>
<name>A0A5K7XCH5_9BACT</name>
<dbReference type="Proteomes" id="UP000326837">
    <property type="component" value="Chromosome"/>
</dbReference>
<dbReference type="InterPro" id="IPR017938">
    <property type="entry name" value="Riboflavin_synthase-like_b-brl"/>
</dbReference>
<reference evidence="14" key="1">
    <citation type="submission" date="2019-10" db="EMBL/GenBank/DDBJ databases">
        <title>Lacipirellula parvula gen. nov., sp. nov., representing a lineage of planctomycetes widespread in freshwater anoxic habitats, and description of the family Lacipirellulaceae.</title>
        <authorList>
            <person name="Dedysh S.N."/>
            <person name="Kulichevskaya I.S."/>
            <person name="Beletsky A.V."/>
            <person name="Rakitin A.L."/>
            <person name="Mardanov A.V."/>
            <person name="Ivanova A.A."/>
            <person name="Saltykova V.X."/>
            <person name="Rijpstra W.I.C."/>
            <person name="Sinninghe Damste J.S."/>
            <person name="Ravin N.V."/>
        </authorList>
    </citation>
    <scope>NUCLEOTIDE SEQUENCE [LARGE SCALE GENOMIC DNA]</scope>
    <source>
        <strain evidence="14">PX69</strain>
    </source>
</reference>
<feature type="binding site" evidence="11">
    <location>
        <position position="272"/>
    </location>
    <ligand>
        <name>[2Fe-2S] cluster</name>
        <dbReference type="ChEBI" id="CHEBI:190135"/>
    </ligand>
</feature>
<sequence>MSGGTCSKEANPLGAAHYADQAVQTTARVVENVLLASGTYRIRLEAPEIAARVTPGQFLMLRLAGGSDPLLGRPLALYDTWLGPDGTPQGVDVVYLVVGRMTGRLAQVKAGDAIETWGPLGNGFSNEPVDHLIMVAGGIGQTPFLALGREALGGRHYGDPSRQPLRAGRATLCYGVRTADLLAGVNDFRGAGIDVRVSSDDGSVGRQGLVTATLGELLDEAAANGETSIRIACCGPERMMEAVAHLAIERGVACELSLETPMACGIGICFSCVVKVRQPDGEWDYKRTCVEGPIFAAEKIEW</sequence>
<dbReference type="AlphaFoldDB" id="A0A5K7XCH5"/>
<dbReference type="InterPro" id="IPR050353">
    <property type="entry name" value="PyrK_electron_transfer"/>
</dbReference>
<evidence type="ECO:0000256" key="7">
    <source>
        <dbReference type="ARBA" id="ARBA00022982"/>
    </source>
</evidence>
<evidence type="ECO:0000256" key="1">
    <source>
        <dbReference type="ARBA" id="ARBA00006422"/>
    </source>
</evidence>
<comment type="similarity">
    <text evidence="1">Belongs to the PyrK family.</text>
</comment>
<dbReference type="InterPro" id="IPR039261">
    <property type="entry name" value="FNR_nucleotide-bd"/>
</dbReference>
<keyword evidence="3" id="KW-0285">Flavoprotein</keyword>
<protein>
    <submittedName>
        <fullName evidence="13">Dihydroorotate dehydrogenase electron transfer subunit</fullName>
        <ecNumber evidence="13">1.3.1.14</ecNumber>
    </submittedName>
</protein>
<dbReference type="Gene3D" id="2.10.240.10">
    <property type="entry name" value="Dihydroorotate dehydrogenase, electron transfer subunit"/>
    <property type="match status" value="1"/>
</dbReference>
<keyword evidence="8 11" id="KW-0408">Iron</keyword>
<dbReference type="InterPro" id="IPR012165">
    <property type="entry name" value="Cyt_c3_hydrogenase_gsu"/>
</dbReference>
<dbReference type="EMBL" id="AP021861">
    <property type="protein sequence ID" value="BBO34085.1"/>
    <property type="molecule type" value="Genomic_DNA"/>
</dbReference>
<gene>
    <name evidence="13" type="ORF">PLANPX_3697</name>
</gene>
<dbReference type="GO" id="GO:0004589">
    <property type="term" value="F:dihydroorotate dehydrogenase (NAD+) activity"/>
    <property type="evidence" value="ECO:0007669"/>
    <property type="project" value="UniProtKB-EC"/>
</dbReference>
<evidence type="ECO:0000256" key="8">
    <source>
        <dbReference type="ARBA" id="ARBA00023004"/>
    </source>
</evidence>
<accession>A0A5K7XCH5</accession>
<dbReference type="CDD" id="cd06218">
    <property type="entry name" value="DHOD_e_trans"/>
    <property type="match status" value="1"/>
</dbReference>
<dbReference type="GO" id="GO:0046872">
    <property type="term" value="F:metal ion binding"/>
    <property type="evidence" value="ECO:0007669"/>
    <property type="project" value="UniProtKB-KW"/>
</dbReference>
<keyword evidence="4 11" id="KW-0001">2Fe-2S</keyword>
<dbReference type="PIRSF" id="PIRSF006816">
    <property type="entry name" value="Cyc3_hyd_g"/>
    <property type="match status" value="1"/>
</dbReference>
<keyword evidence="5 11" id="KW-0479">Metal-binding</keyword>
<keyword evidence="7" id="KW-0249">Electron transport</keyword>
<evidence type="ECO:0000256" key="4">
    <source>
        <dbReference type="ARBA" id="ARBA00022714"/>
    </source>
</evidence>
<dbReference type="Pfam" id="PF10418">
    <property type="entry name" value="DHODB_Fe-S_bind"/>
    <property type="match status" value="1"/>
</dbReference>
<comment type="cofactor">
    <cofactor evidence="11">
        <name>[2Fe-2S] cluster</name>
        <dbReference type="ChEBI" id="CHEBI:190135"/>
    </cofactor>
    <text evidence="11">Binds 1 [2Fe-2S] cluster per subunit.</text>
</comment>
<dbReference type="SUPFAM" id="SSF52343">
    <property type="entry name" value="Ferredoxin reductase-like, C-terminal NADP-linked domain"/>
    <property type="match status" value="1"/>
</dbReference>
<dbReference type="GO" id="GO:0051537">
    <property type="term" value="F:2 iron, 2 sulfur cluster binding"/>
    <property type="evidence" value="ECO:0007669"/>
    <property type="project" value="UniProtKB-KW"/>
</dbReference>
<organism evidence="13 14">
    <name type="scientific">Lacipirellula parvula</name>
    <dbReference type="NCBI Taxonomy" id="2650471"/>
    <lineage>
        <taxon>Bacteria</taxon>
        <taxon>Pseudomonadati</taxon>
        <taxon>Planctomycetota</taxon>
        <taxon>Planctomycetia</taxon>
        <taxon>Pirellulales</taxon>
        <taxon>Lacipirellulaceae</taxon>
        <taxon>Lacipirellula</taxon>
    </lineage>
</organism>
<dbReference type="RefSeq" id="WP_152099729.1">
    <property type="nucleotide sequence ID" value="NZ_AP021861.1"/>
</dbReference>
<dbReference type="GO" id="GO:0050660">
    <property type="term" value="F:flavin adenine dinucleotide binding"/>
    <property type="evidence" value="ECO:0007669"/>
    <property type="project" value="InterPro"/>
</dbReference>
<dbReference type="PROSITE" id="PS51384">
    <property type="entry name" value="FAD_FR"/>
    <property type="match status" value="1"/>
</dbReference>
<keyword evidence="6" id="KW-0274">FAD</keyword>
<evidence type="ECO:0000259" key="12">
    <source>
        <dbReference type="PROSITE" id="PS51384"/>
    </source>
</evidence>
<dbReference type="KEGG" id="lpav:PLANPX_3697"/>
<evidence type="ECO:0000256" key="2">
    <source>
        <dbReference type="ARBA" id="ARBA00022448"/>
    </source>
</evidence>